<organism evidence="3 4">
    <name type="scientific">Schistosoma mattheei</name>
    <dbReference type="NCBI Taxonomy" id="31246"/>
    <lineage>
        <taxon>Eukaryota</taxon>
        <taxon>Metazoa</taxon>
        <taxon>Spiralia</taxon>
        <taxon>Lophotrochozoa</taxon>
        <taxon>Platyhelminthes</taxon>
        <taxon>Trematoda</taxon>
        <taxon>Digenea</taxon>
        <taxon>Strigeidida</taxon>
        <taxon>Schistosomatoidea</taxon>
        <taxon>Schistosomatidae</taxon>
        <taxon>Schistosoma</taxon>
    </lineage>
</organism>
<evidence type="ECO:0000313" key="4">
    <source>
        <dbReference type="Proteomes" id="UP000269396"/>
    </source>
</evidence>
<dbReference type="EMBL" id="UZAL01038177">
    <property type="protein sequence ID" value="VDP73151.1"/>
    <property type="molecule type" value="Genomic_DNA"/>
</dbReference>
<evidence type="ECO:0000313" key="3">
    <source>
        <dbReference type="EMBL" id="VDP73151.1"/>
    </source>
</evidence>
<dbReference type="Gene3D" id="3.30.200.20">
    <property type="entry name" value="Phosphorylase Kinase, domain 1"/>
    <property type="match status" value="1"/>
</dbReference>
<keyword evidence="1" id="KW-0812">Transmembrane</keyword>
<dbReference type="SUPFAM" id="SSF56112">
    <property type="entry name" value="Protein kinase-like (PK-like)"/>
    <property type="match status" value="1"/>
</dbReference>
<feature type="transmembrane region" description="Helical" evidence="1">
    <location>
        <begin position="172"/>
        <end position="194"/>
    </location>
</feature>
<dbReference type="Proteomes" id="UP000269396">
    <property type="component" value="Unassembled WGS sequence"/>
</dbReference>
<proteinExistence type="predicted"/>
<dbReference type="Pfam" id="PF07714">
    <property type="entry name" value="PK_Tyr_Ser-Thr"/>
    <property type="match status" value="1"/>
</dbReference>
<name>A0A3P8FTH5_9TREM</name>
<protein>
    <recommendedName>
        <fullName evidence="2">Serine-threonine/tyrosine-protein kinase catalytic domain-containing protein</fullName>
    </recommendedName>
</protein>
<keyword evidence="1" id="KW-1133">Transmembrane helix</keyword>
<dbReference type="GO" id="GO:0004672">
    <property type="term" value="F:protein kinase activity"/>
    <property type="evidence" value="ECO:0007669"/>
    <property type="project" value="InterPro"/>
</dbReference>
<reference evidence="3 4" key="1">
    <citation type="submission" date="2018-11" db="EMBL/GenBank/DDBJ databases">
        <authorList>
            <consortium name="Pathogen Informatics"/>
        </authorList>
    </citation>
    <scope>NUCLEOTIDE SEQUENCE [LARGE SCALE GENOMIC DNA]</scope>
    <source>
        <strain>Denwood</strain>
        <strain evidence="4">Zambia</strain>
    </source>
</reference>
<dbReference type="InterPro" id="IPR001245">
    <property type="entry name" value="Ser-Thr/Tyr_kinase_cat_dom"/>
</dbReference>
<keyword evidence="4" id="KW-1185">Reference proteome</keyword>
<sequence>MACLGMTENEINRLVNQLIEDGFSVKNLLSDGYTDYSYSWPDPKPHSAADFHRSKLLRKLFGGKQSHTSAPVSPAHRLEHQCKGEFPIQPSYWSQHQVSGRSTSFSQNSRQNLATNSAAFTCLIPEKDIKLHSRIGIPVAVKLLKPEAMKSDLFTGFLYEIRAMQCLSHSSLIRLYGIVLSNPIMMVIILRYYILENFLFCLPESIKFQTLHRDVTLSQIYKFGIGKLFIF</sequence>
<accession>A0A3P8FTH5</accession>
<dbReference type="InterPro" id="IPR011009">
    <property type="entry name" value="Kinase-like_dom_sf"/>
</dbReference>
<feature type="domain" description="Serine-threonine/tyrosine-protein kinase catalytic" evidence="2">
    <location>
        <begin position="134"/>
        <end position="206"/>
    </location>
</feature>
<evidence type="ECO:0000259" key="2">
    <source>
        <dbReference type="Pfam" id="PF07714"/>
    </source>
</evidence>
<evidence type="ECO:0000256" key="1">
    <source>
        <dbReference type="SAM" id="Phobius"/>
    </source>
</evidence>
<gene>
    <name evidence="3" type="ORF">SMTD_LOCUS17084</name>
</gene>
<dbReference type="AlphaFoldDB" id="A0A3P8FTH5"/>
<keyword evidence="1" id="KW-0472">Membrane</keyword>